<dbReference type="eggNOG" id="ENOG502S81F">
    <property type="taxonomic scope" value="Eukaryota"/>
</dbReference>
<dbReference type="OrthoDB" id="2332379at2759"/>
<dbReference type="HOGENOM" id="CLU_141719_0_0_1"/>
<dbReference type="InterPro" id="IPR016340">
    <property type="entry name" value="Ribosomal_mL60"/>
</dbReference>
<dbReference type="PANTHER" id="PTHR28271:SF1">
    <property type="entry name" value="LARGE RIBOSOMAL SUBUNIT PROTEIN ML60"/>
    <property type="match status" value="1"/>
</dbReference>
<organism evidence="1 2">
    <name type="scientific">Henningerozyma blattae (strain ATCC 34711 / CBS 6284 / DSM 70876 / NBRC 10599 / NRRL Y-10934 / UCD 77-7)</name>
    <name type="common">Yeast</name>
    <name type="synonym">Tetrapisispora blattae</name>
    <dbReference type="NCBI Taxonomy" id="1071380"/>
    <lineage>
        <taxon>Eukaryota</taxon>
        <taxon>Fungi</taxon>
        <taxon>Dikarya</taxon>
        <taxon>Ascomycota</taxon>
        <taxon>Saccharomycotina</taxon>
        <taxon>Saccharomycetes</taxon>
        <taxon>Saccharomycetales</taxon>
        <taxon>Saccharomycetaceae</taxon>
        <taxon>Henningerozyma</taxon>
    </lineage>
</organism>
<keyword evidence="2" id="KW-1185">Reference proteome</keyword>
<evidence type="ECO:0000313" key="1">
    <source>
        <dbReference type="EMBL" id="CCH62333.1"/>
    </source>
</evidence>
<dbReference type="GO" id="GO:0003735">
    <property type="term" value="F:structural constituent of ribosome"/>
    <property type="evidence" value="ECO:0007669"/>
    <property type="project" value="EnsemblFungi"/>
</dbReference>
<dbReference type="EMBL" id="HE806323">
    <property type="protein sequence ID" value="CCH62333.1"/>
    <property type="molecule type" value="Genomic_DNA"/>
</dbReference>
<evidence type="ECO:0008006" key="3">
    <source>
        <dbReference type="Google" id="ProtNLM"/>
    </source>
</evidence>
<dbReference type="RefSeq" id="XP_004181852.1">
    <property type="nucleotide sequence ID" value="XM_004181804.1"/>
</dbReference>
<dbReference type="OMA" id="KYTVFDR"/>
<dbReference type="PANTHER" id="PTHR28271">
    <property type="entry name" value="54S RIBOSOMAL PROTEIN L31, MITOCHONDRIAL"/>
    <property type="match status" value="1"/>
</dbReference>
<dbReference type="STRING" id="1071380.I2H7I1"/>
<dbReference type="InParanoid" id="I2H7I1"/>
<evidence type="ECO:0000313" key="2">
    <source>
        <dbReference type="Proteomes" id="UP000002866"/>
    </source>
</evidence>
<dbReference type="Pfam" id="PF09784">
    <property type="entry name" value="L31"/>
    <property type="match status" value="1"/>
</dbReference>
<protein>
    <recommendedName>
        <fullName evidence="3">54S ribosomal protein L31, mitochondrial</fullName>
    </recommendedName>
</protein>
<dbReference type="GO" id="GO:0005762">
    <property type="term" value="C:mitochondrial large ribosomal subunit"/>
    <property type="evidence" value="ECO:0007669"/>
    <property type="project" value="EnsemblFungi"/>
</dbReference>
<dbReference type="KEGG" id="tbl:TBLA_0H00400"/>
<dbReference type="AlphaFoldDB" id="I2H7I1"/>
<name>I2H7I1_HENB6</name>
<dbReference type="Proteomes" id="UP000002866">
    <property type="component" value="Chromosome 8"/>
</dbReference>
<dbReference type="GeneID" id="14497490"/>
<reference evidence="1 2" key="1">
    <citation type="journal article" date="2011" name="Proc. Natl. Acad. Sci. U.S.A.">
        <title>Evolutionary erosion of yeast sex chromosomes by mating-type switching accidents.</title>
        <authorList>
            <person name="Gordon J.L."/>
            <person name="Armisen D."/>
            <person name="Proux-Wera E."/>
            <person name="Oheigeartaigh S.S."/>
            <person name="Byrne K.P."/>
            <person name="Wolfe K.H."/>
        </authorList>
    </citation>
    <scope>NUCLEOTIDE SEQUENCE [LARGE SCALE GENOMIC DNA]</scope>
    <source>
        <strain evidence="2">ATCC 34711 / CBS 6284 / DSM 70876 / NBRC 10599 / NRRL Y-10934 / UCD 77-7</strain>
    </source>
</reference>
<proteinExistence type="predicted"/>
<gene>
    <name evidence="1" type="primary">TBLA0H00400</name>
    <name evidence="1" type="ORF">TBLA_0H00400</name>
</gene>
<sequence length="119" mass="14057">MFKVSQPLLGGLLWKRSWRMSRPQKQRLRGRLTQIDKVIETVTTGLKQELLKTQSLGEPLILPQIVKDLNNSKIFPKESQMLPRDKYTVFDKKVRGYRKSVHHVPKWTKISQRTNPENY</sequence>
<accession>I2H7I1</accession>
<dbReference type="FunCoup" id="I2H7I1">
    <property type="interactions" value="121"/>
</dbReference>